<dbReference type="GO" id="GO:0030313">
    <property type="term" value="C:cell envelope"/>
    <property type="evidence" value="ECO:0007669"/>
    <property type="project" value="UniProtKB-SubCell"/>
</dbReference>
<dbReference type="EMBL" id="CP040058">
    <property type="protein sequence ID" value="QCP34109.1"/>
    <property type="molecule type" value="Genomic_DNA"/>
</dbReference>
<dbReference type="NCBIfam" id="TIGR02543">
    <property type="entry name" value="List_Bact_rpt"/>
    <property type="match status" value="1"/>
</dbReference>
<evidence type="ECO:0000313" key="2">
    <source>
        <dbReference type="EMBL" id="QCP34109.1"/>
    </source>
</evidence>
<dbReference type="Pfam" id="PF09479">
    <property type="entry name" value="Flg_new"/>
    <property type="match status" value="2"/>
</dbReference>
<dbReference type="AlphaFoldDB" id="A0A4P8IG46"/>
<dbReference type="InterPro" id="IPR013378">
    <property type="entry name" value="InlB-like_B-rpt"/>
</dbReference>
<accession>A0A4P8IG46</accession>
<dbReference type="Gene3D" id="2.60.40.4270">
    <property type="entry name" value="Listeria-Bacteroides repeat domain"/>
    <property type="match status" value="2"/>
</dbReference>
<dbReference type="SUPFAM" id="SSF51126">
    <property type="entry name" value="Pectin lyase-like"/>
    <property type="match status" value="2"/>
</dbReference>
<dbReference type="SMART" id="SM00710">
    <property type="entry name" value="PbH1"/>
    <property type="match status" value="13"/>
</dbReference>
<evidence type="ECO:0000256" key="1">
    <source>
        <dbReference type="ARBA" id="ARBA00004196"/>
    </source>
</evidence>
<reference evidence="2 3" key="1">
    <citation type="submission" date="2019-05" db="EMBL/GenBank/DDBJ databases">
        <title>Complete genome sequencing of Anaerostipes rhamnosivorans.</title>
        <authorList>
            <person name="Bui T.P.N."/>
            <person name="de Vos W.M."/>
        </authorList>
    </citation>
    <scope>NUCLEOTIDE SEQUENCE [LARGE SCALE GENOMIC DNA]</scope>
    <source>
        <strain evidence="2 3">1y2</strain>
    </source>
</reference>
<dbReference type="Gene3D" id="2.160.20.10">
    <property type="entry name" value="Single-stranded right-handed beta-helix, Pectin lyase-like"/>
    <property type="match status" value="1"/>
</dbReference>
<dbReference type="InterPro" id="IPR042229">
    <property type="entry name" value="Listeria/Bacterioides_rpt_sf"/>
</dbReference>
<proteinExistence type="predicted"/>
<comment type="subcellular location">
    <subcellularLocation>
        <location evidence="1">Cell envelope</location>
    </subcellularLocation>
</comment>
<dbReference type="OrthoDB" id="9816455at2"/>
<protein>
    <submittedName>
        <fullName evidence="2">Putative extracellular nuclease</fullName>
    </submittedName>
</protein>
<dbReference type="InterPro" id="IPR006626">
    <property type="entry name" value="PbH1"/>
</dbReference>
<sequence length="964" mass="98908">MAQVSTQRELQSALSAKESLIQVTAGFPISSQINITYGVTIESLTSNNIFTLTKDASYFSYLFRVSGGSLTFQNIIIDGNKSSHEIGNTANRSLVYVTGGSLHLATGSVLQNNNAASQGGAVNLTSSVFAANTLVMDGNAEITGCHTVSNGGGIMVNSMNSQDRCTIAGQSLIDGNTAVSGGGIFCRSYTEGVSSSLSIGGEAHITNNAVSGAGGGVTFSGYRDGASAPSLLTLSGNCLISQNQAGSGGGIYYYASNSGDRLSMTENSSVTKNTASQNGGGIFMTVPSGSGLMDVDNASVSGNLAGTGGGIYLLADADVSVTVSGAGFESNSAAGGTSGSGGGLWIQNQSSQAKTDVSFDSVRLLNNQASAAGGGMFLAGGPGNLTFKADGTTVGGNLAGSNGGGLLVSSLGTASLQFGQTILKDNTADAYGGGMYYANLAAGTSAQIAMTDSTVSGNTAGQEGGGLRIGSNAGTLKTTLTDCTVSGNTARENSGGGIWNGGSHDTLTLAGSCIVTENSTEQGNGGGIYFNSDNGSLFLTGQTKITYNRADAKASTFGNHGGGLCIVPGKVTIQDDTEIAYNSALGYGGGLSASEQTSVSMTGGSIHDNRSSEYGGGVWNHDRSVFSLTGGSVYNNQAEYGGAFYNNLGGILSLTAGSLYANHATVGGGIYNASSSDTTVIGSNVFGKDRPNTASSYGQDIYNEGSLYTGGEREISNGVYLDNRSAVVKIQGSLSTGSLIQLENSGYVTPNAQGTPIVVGEGTASYPLLTQTDADAFRKPPAGFDGWEIRLSEDRTQVLLAPVNYTIHYENLMGASHTNLSSYTINTPDIRLNAPGPLPGYRFLGWFDAPSGGSRITIIPQGSTGDLTLYARWEAVSSYTVSYHGNESCCPMAHCVPWPLTVEEGSSFLISRQRPVRKGYRFLGWNTDPCGNGISYLPGMTVPGIQADLNLYAMWKKCCSFCMN</sequence>
<dbReference type="PANTHER" id="PTHR11319">
    <property type="entry name" value="G PROTEIN-COUPLED RECEPTOR-RELATED"/>
    <property type="match status" value="1"/>
</dbReference>
<name>A0A4P8IG46_9FIRM</name>
<dbReference type="PANTHER" id="PTHR11319:SF35">
    <property type="entry name" value="OUTER MEMBRANE PROTEIN PMPC-RELATED"/>
    <property type="match status" value="1"/>
</dbReference>
<keyword evidence="3" id="KW-1185">Reference proteome</keyword>
<organism evidence="2 3">
    <name type="scientific">Anaerostipes rhamnosivorans</name>
    <dbReference type="NCBI Taxonomy" id="1229621"/>
    <lineage>
        <taxon>Bacteria</taxon>
        <taxon>Bacillati</taxon>
        <taxon>Bacillota</taxon>
        <taxon>Clostridia</taxon>
        <taxon>Lachnospirales</taxon>
        <taxon>Lachnospiraceae</taxon>
        <taxon>Anaerostipes</taxon>
    </lineage>
</organism>
<evidence type="ECO:0000313" key="3">
    <source>
        <dbReference type="Proteomes" id="UP000298653"/>
    </source>
</evidence>
<dbReference type="InterPro" id="IPR012334">
    <property type="entry name" value="Pectin_lyas_fold"/>
</dbReference>
<dbReference type="Proteomes" id="UP000298653">
    <property type="component" value="Chromosome"/>
</dbReference>
<dbReference type="InterPro" id="IPR011050">
    <property type="entry name" value="Pectin_lyase_fold/virulence"/>
</dbReference>
<gene>
    <name evidence="2" type="ORF">AR1Y2_0655</name>
</gene>
<dbReference type="RefSeq" id="WP_137327691.1">
    <property type="nucleotide sequence ID" value="NZ_CP040058.1"/>
</dbReference>
<dbReference type="KEGG" id="arf:AR1Y2_0655"/>